<gene>
    <name evidence="2" type="ORF">CQW34_03414</name>
</gene>
<evidence type="ECO:0000313" key="2">
    <source>
        <dbReference type="EMBL" id="PJY72952.1"/>
    </source>
</evidence>
<evidence type="ECO:0000256" key="1">
    <source>
        <dbReference type="SAM" id="Phobius"/>
    </source>
</evidence>
<feature type="transmembrane region" description="Helical" evidence="1">
    <location>
        <begin position="44"/>
        <end position="62"/>
    </location>
</feature>
<sequence>MWIWIIIIAIIIGAIWGASSSNDGERGAGAFSGALMGGMGCGYILFQIFIFGAGIIFVLWLFSKLFG</sequence>
<protein>
    <recommendedName>
        <fullName evidence="4">Transmembrane protein</fullName>
    </recommendedName>
</protein>
<dbReference type="EMBL" id="PDCW01000029">
    <property type="protein sequence ID" value="PJY72952.1"/>
    <property type="molecule type" value="Genomic_DNA"/>
</dbReference>
<dbReference type="AlphaFoldDB" id="A0A2M9V3Y8"/>
<dbReference type="Proteomes" id="UP000231846">
    <property type="component" value="Unassembled WGS sequence"/>
</dbReference>
<evidence type="ECO:0000313" key="3">
    <source>
        <dbReference type="Proteomes" id="UP000231846"/>
    </source>
</evidence>
<accession>A0A2M9V3Y8</accession>
<dbReference type="RefSeq" id="WP_016270531.1">
    <property type="nucleotide sequence ID" value="NZ_PDCW01000029.1"/>
</dbReference>
<proteinExistence type="predicted"/>
<organism evidence="2 3">
    <name type="scientific">Bacteroides fragilis</name>
    <dbReference type="NCBI Taxonomy" id="817"/>
    <lineage>
        <taxon>Bacteria</taxon>
        <taxon>Pseudomonadati</taxon>
        <taxon>Bacteroidota</taxon>
        <taxon>Bacteroidia</taxon>
        <taxon>Bacteroidales</taxon>
        <taxon>Bacteroidaceae</taxon>
        <taxon>Bacteroides</taxon>
    </lineage>
</organism>
<reference evidence="2 3" key="1">
    <citation type="journal article" date="2017" name="MBio">
        <title>Gut Symbiont Bacteroides fragilis Secretes a Eukaryotic-Like Ubiquitin Protein That Mediates Intraspecies Antagonism.</title>
        <authorList>
            <person name="Chatzidaki-Livanis M."/>
            <person name="Coyne M.J."/>
            <person name="Roelofs K.G."/>
            <person name="Gentyala R.R."/>
            <person name="Caldwell J.M."/>
            <person name="Comstock L.E."/>
        </authorList>
    </citation>
    <scope>NUCLEOTIDE SEQUENCE [LARGE SCALE GENOMIC DNA]</scope>
    <source>
        <strain evidence="2 3">12905</strain>
    </source>
</reference>
<keyword evidence="1" id="KW-0812">Transmembrane</keyword>
<evidence type="ECO:0008006" key="4">
    <source>
        <dbReference type="Google" id="ProtNLM"/>
    </source>
</evidence>
<comment type="caution">
    <text evidence="2">The sequence shown here is derived from an EMBL/GenBank/DDBJ whole genome shotgun (WGS) entry which is preliminary data.</text>
</comment>
<keyword evidence="1" id="KW-1133">Transmembrane helix</keyword>
<name>A0A2M9V3Y8_BACFG</name>
<keyword evidence="1" id="KW-0472">Membrane</keyword>